<dbReference type="EMBL" id="CP071503">
    <property type="protein sequence ID" value="QSX32942.1"/>
    <property type="molecule type" value="Genomic_DNA"/>
</dbReference>
<reference evidence="10 11" key="1">
    <citation type="submission" date="2021-03" db="EMBL/GenBank/DDBJ databases">
        <title>Novel species identification of genus Shewanella.</title>
        <authorList>
            <person name="Liu G."/>
            <person name="Zhang Q."/>
        </authorList>
    </citation>
    <scope>NUCLEOTIDE SEQUENCE [LARGE SCALE GENOMIC DNA]</scope>
    <source>
        <strain evidence="10 11">FJAT-51800</strain>
    </source>
</reference>
<dbReference type="Proteomes" id="UP000662770">
    <property type="component" value="Chromosome"/>
</dbReference>
<evidence type="ECO:0000313" key="10">
    <source>
        <dbReference type="EMBL" id="QSX32942.1"/>
    </source>
</evidence>
<protein>
    <submittedName>
        <fullName evidence="10">Glycosyltransferase family 39 protein</fullName>
    </submittedName>
</protein>
<keyword evidence="7 8" id="KW-0472">Membrane</keyword>
<keyword evidence="5 8" id="KW-0812">Transmembrane</keyword>
<feature type="transmembrane region" description="Helical" evidence="8">
    <location>
        <begin position="175"/>
        <end position="204"/>
    </location>
</feature>
<sequence length="557" mass="62659">MIKMRATANTDLPLPLFAVLVLATVIIIVHLFIRPIMPIDETRYISVAWEMWQSGNWLVPHENGQTYAHKPPMLFWLINLAWALVGVSEWAARSIIPLCSLANFVLLHYLAKALIPNCAKAAQLAPVVLLASAAWLFYLPTTMFDLLLSVFVLGFSLAIVHASNKQVTQLRYWLAAALMITAGLLTKGPVMLLYCLPFALLYSLWRQPNSIKVTQFIARCGIATLMGIGLMLLWVIPAVISGGESYENELLWQQTSGRMVNSFAHARPVYWYLMLLPALLLPLPLLRSFWRGLRAPLSRLDKALLLYLAILVGCFSMISGKQIHYLIPLFPFAALWVAHRLPLRLVREWPLTLLMLLLALTTLSMPLWLKSIETPNSWYWLGLIPLALMCFAVIGNKRNPSATLTTQLLLLPIGLTCSLSALAPVLQHAYNIEPIAHLVARYQQQGKTVASWQRYHNQFGFYGRLQQPLVDISEQAETRLRWAQNHPDSLILLSERQPNPRWFEVALAHQSYRGRQLFIVRAADVTDELSQLAAAQSVQGNAPASPNCHKDCLTLAD</sequence>
<dbReference type="Pfam" id="PF13231">
    <property type="entry name" value="PMT_2"/>
    <property type="match status" value="1"/>
</dbReference>
<proteinExistence type="predicted"/>
<feature type="transmembrane region" description="Helical" evidence="8">
    <location>
        <begin position="408"/>
        <end position="426"/>
    </location>
</feature>
<evidence type="ECO:0000256" key="2">
    <source>
        <dbReference type="ARBA" id="ARBA00022475"/>
    </source>
</evidence>
<dbReference type="InterPro" id="IPR050297">
    <property type="entry name" value="LipidA_mod_glycosyltrf_83"/>
</dbReference>
<evidence type="ECO:0000259" key="9">
    <source>
        <dbReference type="Pfam" id="PF13231"/>
    </source>
</evidence>
<evidence type="ECO:0000256" key="8">
    <source>
        <dbReference type="SAM" id="Phobius"/>
    </source>
</evidence>
<evidence type="ECO:0000256" key="4">
    <source>
        <dbReference type="ARBA" id="ARBA00022679"/>
    </source>
</evidence>
<feature type="transmembrane region" description="Helical" evidence="8">
    <location>
        <begin position="302"/>
        <end position="319"/>
    </location>
</feature>
<dbReference type="PANTHER" id="PTHR33908:SF11">
    <property type="entry name" value="MEMBRANE PROTEIN"/>
    <property type="match status" value="1"/>
</dbReference>
<gene>
    <name evidence="10" type="ORF">JYB87_14515</name>
</gene>
<feature type="transmembrane region" description="Helical" evidence="8">
    <location>
        <begin position="216"/>
        <end position="240"/>
    </location>
</feature>
<keyword evidence="2" id="KW-1003">Cell membrane</keyword>
<feature type="transmembrane region" description="Helical" evidence="8">
    <location>
        <begin position="325"/>
        <end position="341"/>
    </location>
</feature>
<organism evidence="10 11">
    <name type="scientific">Shewanella avicenniae</name>
    <dbReference type="NCBI Taxonomy" id="2814294"/>
    <lineage>
        <taxon>Bacteria</taxon>
        <taxon>Pseudomonadati</taxon>
        <taxon>Pseudomonadota</taxon>
        <taxon>Gammaproteobacteria</taxon>
        <taxon>Alteromonadales</taxon>
        <taxon>Shewanellaceae</taxon>
        <taxon>Shewanella</taxon>
    </lineage>
</organism>
<evidence type="ECO:0000256" key="3">
    <source>
        <dbReference type="ARBA" id="ARBA00022676"/>
    </source>
</evidence>
<feature type="transmembrane region" description="Helical" evidence="8">
    <location>
        <begin position="121"/>
        <end position="139"/>
    </location>
</feature>
<name>A0ABX7QNA3_9GAMM</name>
<evidence type="ECO:0000313" key="11">
    <source>
        <dbReference type="Proteomes" id="UP000662770"/>
    </source>
</evidence>
<keyword evidence="4" id="KW-0808">Transferase</keyword>
<feature type="transmembrane region" description="Helical" evidence="8">
    <location>
        <begin position="98"/>
        <end position="115"/>
    </location>
</feature>
<evidence type="ECO:0000256" key="7">
    <source>
        <dbReference type="ARBA" id="ARBA00023136"/>
    </source>
</evidence>
<keyword evidence="11" id="KW-1185">Reference proteome</keyword>
<comment type="subcellular location">
    <subcellularLocation>
        <location evidence="1">Cell membrane</location>
        <topology evidence="1">Multi-pass membrane protein</topology>
    </subcellularLocation>
</comment>
<evidence type="ECO:0000256" key="5">
    <source>
        <dbReference type="ARBA" id="ARBA00022692"/>
    </source>
</evidence>
<dbReference type="RefSeq" id="WP_207354180.1">
    <property type="nucleotide sequence ID" value="NZ_CP071503.1"/>
</dbReference>
<dbReference type="InterPro" id="IPR038731">
    <property type="entry name" value="RgtA/B/C-like"/>
</dbReference>
<feature type="transmembrane region" description="Helical" evidence="8">
    <location>
        <begin position="269"/>
        <end position="290"/>
    </location>
</feature>
<feature type="transmembrane region" description="Helical" evidence="8">
    <location>
        <begin position="378"/>
        <end position="396"/>
    </location>
</feature>
<feature type="transmembrane region" description="Helical" evidence="8">
    <location>
        <begin position="146"/>
        <end position="163"/>
    </location>
</feature>
<keyword evidence="3" id="KW-0328">Glycosyltransferase</keyword>
<evidence type="ECO:0000256" key="6">
    <source>
        <dbReference type="ARBA" id="ARBA00022989"/>
    </source>
</evidence>
<keyword evidence="6 8" id="KW-1133">Transmembrane helix</keyword>
<evidence type="ECO:0000256" key="1">
    <source>
        <dbReference type="ARBA" id="ARBA00004651"/>
    </source>
</evidence>
<dbReference type="PANTHER" id="PTHR33908">
    <property type="entry name" value="MANNOSYLTRANSFERASE YKCB-RELATED"/>
    <property type="match status" value="1"/>
</dbReference>
<accession>A0ABX7QNA3</accession>
<feature type="domain" description="Glycosyltransferase RgtA/B/C/D-like" evidence="9">
    <location>
        <begin position="69"/>
        <end position="220"/>
    </location>
</feature>
<feature type="transmembrane region" description="Helical" evidence="8">
    <location>
        <begin position="73"/>
        <end position="91"/>
    </location>
</feature>
<feature type="transmembrane region" description="Helical" evidence="8">
    <location>
        <begin position="12"/>
        <end position="33"/>
    </location>
</feature>
<feature type="transmembrane region" description="Helical" evidence="8">
    <location>
        <begin position="353"/>
        <end position="372"/>
    </location>
</feature>